<dbReference type="SUPFAM" id="SSF102198">
    <property type="entry name" value="Putative cyclase"/>
    <property type="match status" value="1"/>
</dbReference>
<gene>
    <name evidence="1" type="ORF">S01H4_36221</name>
</gene>
<comment type="caution">
    <text evidence="1">The sequence shown here is derived from an EMBL/GenBank/DDBJ whole genome shotgun (WGS) entry which is preliminary data.</text>
</comment>
<name>X1AQ59_9ZZZZ</name>
<dbReference type="GO" id="GO:0004061">
    <property type="term" value="F:arylformamidase activity"/>
    <property type="evidence" value="ECO:0007669"/>
    <property type="project" value="InterPro"/>
</dbReference>
<dbReference type="GO" id="GO:0019441">
    <property type="term" value="P:L-tryptophan catabolic process to kynurenine"/>
    <property type="evidence" value="ECO:0007669"/>
    <property type="project" value="InterPro"/>
</dbReference>
<dbReference type="InterPro" id="IPR037175">
    <property type="entry name" value="KFase_sf"/>
</dbReference>
<dbReference type="InterPro" id="IPR007325">
    <property type="entry name" value="KFase/CYL"/>
</dbReference>
<proteinExistence type="predicted"/>
<dbReference type="Pfam" id="PF04199">
    <property type="entry name" value="Cyclase"/>
    <property type="match status" value="1"/>
</dbReference>
<dbReference type="PANTHER" id="PTHR31118">
    <property type="entry name" value="CYCLASE-LIKE PROTEIN 2"/>
    <property type="match status" value="1"/>
</dbReference>
<organism evidence="1">
    <name type="scientific">marine sediment metagenome</name>
    <dbReference type="NCBI Taxonomy" id="412755"/>
    <lineage>
        <taxon>unclassified sequences</taxon>
        <taxon>metagenomes</taxon>
        <taxon>ecological metagenomes</taxon>
    </lineage>
</organism>
<evidence type="ECO:0000313" key="1">
    <source>
        <dbReference type="EMBL" id="GAG84904.1"/>
    </source>
</evidence>
<dbReference type="AlphaFoldDB" id="X1AQ59"/>
<evidence type="ECO:0008006" key="2">
    <source>
        <dbReference type="Google" id="ProtNLM"/>
    </source>
</evidence>
<protein>
    <recommendedName>
        <fullName evidence="2">Cyclase family protein</fullName>
    </recommendedName>
</protein>
<dbReference type="Gene3D" id="3.50.30.50">
    <property type="entry name" value="Putative cyclase"/>
    <property type="match status" value="1"/>
</dbReference>
<dbReference type="EMBL" id="BART01019337">
    <property type="protein sequence ID" value="GAG84904.1"/>
    <property type="molecule type" value="Genomic_DNA"/>
</dbReference>
<sequence>MNNLKKNYNIIDLTHSLSSKIASWEGDCGFHLKNKIDYDQGVRVQAIQMRAGIGTHIDAPSHFIPDGDNIAQLAIANLITSAYVIDVREKVHPDYFISADDIDKFEKQHGRIEADSLVIALTGWEQHWTDPAKYRNVDDKGKMHFPGFSPQSVELLLQRGINGVAIDTLSPDGSDMTFPVHHLLLGAGKYIIENIANCALLPAKGACIVALPIKVADGTEAPLRIIALLEKHQ</sequence>
<reference evidence="1" key="1">
    <citation type="journal article" date="2014" name="Front. Microbiol.">
        <title>High frequency of phylogenetically diverse reductive dehalogenase-homologous genes in deep subseafloor sedimentary metagenomes.</title>
        <authorList>
            <person name="Kawai M."/>
            <person name="Futagami T."/>
            <person name="Toyoda A."/>
            <person name="Takaki Y."/>
            <person name="Nishi S."/>
            <person name="Hori S."/>
            <person name="Arai W."/>
            <person name="Tsubouchi T."/>
            <person name="Morono Y."/>
            <person name="Uchiyama I."/>
            <person name="Ito T."/>
            <person name="Fujiyama A."/>
            <person name="Inagaki F."/>
            <person name="Takami H."/>
        </authorList>
    </citation>
    <scope>NUCLEOTIDE SEQUENCE</scope>
    <source>
        <strain evidence="1">Expedition CK06-06</strain>
    </source>
</reference>
<accession>X1AQ59</accession>
<dbReference type="PANTHER" id="PTHR31118:SF12">
    <property type="entry name" value="CYCLASE-LIKE PROTEIN 2"/>
    <property type="match status" value="1"/>
</dbReference>